<proteinExistence type="inferred from homology"/>
<dbReference type="GO" id="GO:0015914">
    <property type="term" value="P:phospholipid transport"/>
    <property type="evidence" value="ECO:0007669"/>
    <property type="project" value="TreeGrafter"/>
</dbReference>
<protein>
    <recommendedName>
        <fullName evidence="10">Mitochondrial distribution and morphology protein 34</fullName>
    </recommendedName>
</protein>
<comment type="function">
    <text evidence="10">Component of the ERMES/MDM complex, which serves as a molecular tether to connect the endoplasmic reticulum (ER) and mitochondria. Components of this complex are involved in the control of mitochondrial shape and protein biogenesis, and function in nonvesicular lipid trafficking between the ER and mitochondria. MDM34 is required for the interaction of the ER-resident membrane protein MMM1 and the outer mitochondrial membrane-resident beta-barrel protein MDM10.</text>
</comment>
<keyword evidence="9 10" id="KW-0472">Membrane</keyword>
<dbReference type="GO" id="GO:0032865">
    <property type="term" value="C:ERMES complex"/>
    <property type="evidence" value="ECO:0007669"/>
    <property type="project" value="UniProtKB-UniRule"/>
</dbReference>
<feature type="region of interest" description="Disordered" evidence="11">
    <location>
        <begin position="454"/>
        <end position="473"/>
    </location>
</feature>
<dbReference type="GO" id="GO:0008289">
    <property type="term" value="F:lipid binding"/>
    <property type="evidence" value="ECO:0007669"/>
    <property type="project" value="UniProtKB-KW"/>
</dbReference>
<comment type="similarity">
    <text evidence="10">Belongs to the MDM34 family.</text>
</comment>
<dbReference type="InterPro" id="IPR027536">
    <property type="entry name" value="MDM34"/>
</dbReference>
<dbReference type="CDD" id="cd21673">
    <property type="entry name" value="SMP_Mdm34"/>
    <property type="match status" value="1"/>
</dbReference>
<keyword evidence="6" id="KW-0445">Lipid transport</keyword>
<comment type="domain">
    <text evidence="10">Lacks alpha-helical transmembrane segments, suggesting that it resides in the membrane via beta-sheet conformations similar to those predicted for other outer membrane proteins and porin.</text>
</comment>
<evidence type="ECO:0000256" key="6">
    <source>
        <dbReference type="ARBA" id="ARBA00023055"/>
    </source>
</evidence>
<evidence type="ECO:0000256" key="7">
    <source>
        <dbReference type="ARBA" id="ARBA00023121"/>
    </source>
</evidence>
<name>A0A4S2N8A7_9PEZI</name>
<evidence type="ECO:0000256" key="4">
    <source>
        <dbReference type="ARBA" id="ARBA00022692"/>
    </source>
</evidence>
<feature type="region of interest" description="Disordered" evidence="11">
    <location>
        <begin position="211"/>
        <end position="235"/>
    </location>
</feature>
<evidence type="ECO:0000256" key="2">
    <source>
        <dbReference type="ARBA" id="ARBA00022448"/>
    </source>
</evidence>
<evidence type="ECO:0000256" key="1">
    <source>
        <dbReference type="ARBA" id="ARBA00004370"/>
    </source>
</evidence>
<dbReference type="GO" id="GO:1990456">
    <property type="term" value="P:mitochondrion-endoplasmic reticulum membrane tethering"/>
    <property type="evidence" value="ECO:0007669"/>
    <property type="project" value="TreeGrafter"/>
</dbReference>
<keyword evidence="4 10" id="KW-0812">Transmembrane</keyword>
<comment type="subunit">
    <text evidence="10">Component of the ER-mitochondria encounter structure (ERMES) or MDM complex, composed of MMM1, MDM10, MDM12 and MDM34.</text>
</comment>
<feature type="compositionally biased region" description="Basic and acidic residues" evidence="11">
    <location>
        <begin position="213"/>
        <end position="227"/>
    </location>
</feature>
<evidence type="ECO:0000256" key="11">
    <source>
        <dbReference type="SAM" id="MobiDB-lite"/>
    </source>
</evidence>
<keyword evidence="5 10" id="KW-1000">Mitochondrion outer membrane</keyword>
<gene>
    <name evidence="10" type="primary">MDM34</name>
    <name evidence="13" type="ORF">EX30DRAFT_314533</name>
</gene>
<dbReference type="STRING" id="341454.A0A4S2N8A7"/>
<evidence type="ECO:0000256" key="5">
    <source>
        <dbReference type="ARBA" id="ARBA00022787"/>
    </source>
</evidence>
<dbReference type="PROSITE" id="PS51847">
    <property type="entry name" value="SMP"/>
    <property type="match status" value="1"/>
</dbReference>
<feature type="compositionally biased region" description="Low complexity" evidence="11">
    <location>
        <begin position="313"/>
        <end position="332"/>
    </location>
</feature>
<keyword evidence="14" id="KW-1185">Reference proteome</keyword>
<feature type="region of interest" description="Disordered" evidence="11">
    <location>
        <begin position="294"/>
        <end position="397"/>
    </location>
</feature>
<evidence type="ECO:0000256" key="10">
    <source>
        <dbReference type="HAMAP-Rule" id="MF_03105"/>
    </source>
</evidence>
<reference evidence="13 14" key="1">
    <citation type="submission" date="2019-04" db="EMBL/GenBank/DDBJ databases">
        <title>Comparative genomics and transcriptomics to analyze fruiting body development in filamentous ascomycetes.</title>
        <authorList>
            <consortium name="DOE Joint Genome Institute"/>
            <person name="Lutkenhaus R."/>
            <person name="Traeger S."/>
            <person name="Breuer J."/>
            <person name="Kuo A."/>
            <person name="Lipzen A."/>
            <person name="Pangilinan J."/>
            <person name="Dilworth D."/>
            <person name="Sandor L."/>
            <person name="Poggeler S."/>
            <person name="Barry K."/>
            <person name="Grigoriev I.V."/>
            <person name="Nowrousian M."/>
        </authorList>
    </citation>
    <scope>NUCLEOTIDE SEQUENCE [LARGE SCALE GENOMIC DNA]</scope>
    <source>
        <strain evidence="13 14">CBS 389.68</strain>
    </source>
</reference>
<keyword evidence="3 10" id="KW-1134">Transmembrane beta strand</keyword>
<dbReference type="Proteomes" id="UP000298138">
    <property type="component" value="Unassembled WGS sequence"/>
</dbReference>
<keyword evidence="2" id="KW-0813">Transport</keyword>
<dbReference type="EMBL" id="ML220112">
    <property type="protein sequence ID" value="TGZ85466.1"/>
    <property type="molecule type" value="Genomic_DNA"/>
</dbReference>
<dbReference type="InParanoid" id="A0A4S2N8A7"/>
<keyword evidence="8 10" id="KW-0496">Mitochondrion</keyword>
<evidence type="ECO:0000313" key="14">
    <source>
        <dbReference type="Proteomes" id="UP000298138"/>
    </source>
</evidence>
<evidence type="ECO:0000313" key="13">
    <source>
        <dbReference type="EMBL" id="TGZ85466.1"/>
    </source>
</evidence>
<feature type="domain" description="SMP-LTD" evidence="12">
    <location>
        <begin position="1"/>
        <end position="200"/>
    </location>
</feature>
<feature type="compositionally biased region" description="Basic residues" evidence="11">
    <location>
        <begin position="454"/>
        <end position="469"/>
    </location>
</feature>
<dbReference type="InterPro" id="IPR031468">
    <property type="entry name" value="SMP_LBD"/>
</dbReference>
<dbReference type="InterPro" id="IPR058825">
    <property type="entry name" value="MDM34_N"/>
</dbReference>
<dbReference type="AlphaFoldDB" id="A0A4S2N8A7"/>
<dbReference type="GO" id="GO:0007005">
    <property type="term" value="P:mitochondrion organization"/>
    <property type="evidence" value="ECO:0007669"/>
    <property type="project" value="InterPro"/>
</dbReference>
<dbReference type="Pfam" id="PF26545">
    <property type="entry name" value="Mdm34_N"/>
    <property type="match status" value="1"/>
</dbReference>
<accession>A0A4S2N8A7</accession>
<evidence type="ECO:0000259" key="12">
    <source>
        <dbReference type="PROSITE" id="PS51847"/>
    </source>
</evidence>
<dbReference type="HAMAP" id="MF_03105">
    <property type="entry name" value="Mdm34"/>
    <property type="match status" value="1"/>
</dbReference>
<keyword evidence="7" id="KW-0446">Lipid-binding</keyword>
<dbReference type="PANTHER" id="PTHR28185:SF1">
    <property type="entry name" value="MITOCHONDRIAL DISTRIBUTION AND MORPHOLOGY PROTEIN 34"/>
    <property type="match status" value="1"/>
</dbReference>
<evidence type="ECO:0000256" key="3">
    <source>
        <dbReference type="ARBA" id="ARBA00022452"/>
    </source>
</evidence>
<feature type="compositionally biased region" description="Low complexity" evidence="11">
    <location>
        <begin position="414"/>
        <end position="427"/>
    </location>
</feature>
<organism evidence="13 14">
    <name type="scientific">Ascodesmis nigricans</name>
    <dbReference type="NCBI Taxonomy" id="341454"/>
    <lineage>
        <taxon>Eukaryota</taxon>
        <taxon>Fungi</taxon>
        <taxon>Dikarya</taxon>
        <taxon>Ascomycota</taxon>
        <taxon>Pezizomycotina</taxon>
        <taxon>Pezizomycetes</taxon>
        <taxon>Pezizales</taxon>
        <taxon>Ascodesmidaceae</taxon>
        <taxon>Ascodesmis</taxon>
    </lineage>
</organism>
<sequence>MAFNFNWTPLTAPASSPEFYEHAKQLLASALNKSSQSSTIVDDEIVVEELNLGKAAPEIEVLEIGDLADDKFRGVFRIQYHGDACLTLKTRIQINPLAAHLLTTPSFTSPGLLPSASKKLSIPLQVSLSSFHLNGFVILVFSRAKGITLVFRNDPLESLKVRSTFDSIPFVRDYLQLEIEKQVRSLFQEELPVAVYRLSLRLFNPDHAASLGLDRDPTEKPKPRNEWTVEPEEDPLASGIEAEEDEVYGWHQPVEEHVVRLIALVESQKTLSLFTPRMTGVVYRATAALPQPPAPPPLFPVDLESSAPPTPISDTTSTVSHGSSHQGSSSSGTRRKKRRRVVDLRQRTHKPPRGDLSTTDASSAEMLPSLSTSPHTLSDTECMEPISPASPHPTSLLSESVDPYCPVTPPRAPPSNAAFSTTSSNTAVESERIASAPVSPPHSVAYEYQTFGHYPHHHHHSHHHHHHHASGYSAYAHQHYMGNKYYNQYYQHQHLPKTPSAGGGGILERAFMMRLVGELQKRVEEERRGSVGVDI</sequence>
<dbReference type="PANTHER" id="PTHR28185">
    <property type="entry name" value="MITOCHONDRIAL DISTRIBUTION AND MORPHOLOGY PROTEIN 34"/>
    <property type="match status" value="1"/>
</dbReference>
<feature type="region of interest" description="Disordered" evidence="11">
    <location>
        <begin position="412"/>
        <end position="440"/>
    </location>
</feature>
<evidence type="ECO:0000256" key="8">
    <source>
        <dbReference type="ARBA" id="ARBA00023128"/>
    </source>
</evidence>
<feature type="compositionally biased region" description="Low complexity" evidence="11">
    <location>
        <begin position="367"/>
        <end position="377"/>
    </location>
</feature>
<dbReference type="OrthoDB" id="17927at2759"/>
<evidence type="ECO:0000256" key="9">
    <source>
        <dbReference type="ARBA" id="ARBA00023136"/>
    </source>
</evidence>
<comment type="subcellular location">
    <subcellularLocation>
        <location evidence="1">Membrane</location>
    </subcellularLocation>
    <subcellularLocation>
        <location evidence="10">Mitochondrion outer membrane</location>
        <topology evidence="10">Multi-pass membrane protein</topology>
    </subcellularLocation>
    <text evidence="10">The ERMES/MDM complex localizes to a few discrete foci (around 10 per single cell), that represent mitochondria-endoplasmic reticulum junctions. These foci are often found next to mtDNA nucleoids.</text>
</comment>